<accession>A0A9J6B1Z2</accession>
<dbReference type="InterPro" id="IPR036691">
    <property type="entry name" value="Endo/exonu/phosph_ase_sf"/>
</dbReference>
<protein>
    <recommendedName>
        <fullName evidence="3">Craniofacial development protein 2-like</fullName>
    </recommendedName>
</protein>
<dbReference type="AlphaFoldDB" id="A0A9J6B1Z2"/>
<dbReference type="Gene3D" id="3.60.10.10">
    <property type="entry name" value="Endonuclease/exonuclease/phosphatase"/>
    <property type="match status" value="1"/>
</dbReference>
<dbReference type="PANTHER" id="PTHR23227">
    <property type="entry name" value="BUCENTAUR RELATED"/>
    <property type="match status" value="1"/>
</dbReference>
<sequence>MTIKLVIGGSTLSVISAYAPQVGLDEEAKKRFYEELDEVVRGIPNTEKIVIGGDFNGHIGATSSGFDDVHGGFGFGVRNGGGTVIEVSLKTARSSQVNTSLPNTSFLVLDTKIKRDRRRKTVALTESRD</sequence>
<dbReference type="OrthoDB" id="1902296at2759"/>
<proteinExistence type="predicted"/>
<evidence type="ECO:0000313" key="1">
    <source>
        <dbReference type="EMBL" id="KAG5630668.1"/>
    </source>
</evidence>
<keyword evidence="2" id="KW-1185">Reference proteome</keyword>
<comment type="caution">
    <text evidence="1">The sequence shown here is derived from an EMBL/GenBank/DDBJ whole genome shotgun (WGS) entry which is preliminary data.</text>
</comment>
<evidence type="ECO:0008006" key="3">
    <source>
        <dbReference type="Google" id="ProtNLM"/>
    </source>
</evidence>
<organism evidence="1 2">
    <name type="scientific">Solanum commersonii</name>
    <name type="common">Commerson's wild potato</name>
    <name type="synonym">Commerson's nightshade</name>
    <dbReference type="NCBI Taxonomy" id="4109"/>
    <lineage>
        <taxon>Eukaryota</taxon>
        <taxon>Viridiplantae</taxon>
        <taxon>Streptophyta</taxon>
        <taxon>Embryophyta</taxon>
        <taxon>Tracheophyta</taxon>
        <taxon>Spermatophyta</taxon>
        <taxon>Magnoliopsida</taxon>
        <taxon>eudicotyledons</taxon>
        <taxon>Gunneridae</taxon>
        <taxon>Pentapetalae</taxon>
        <taxon>asterids</taxon>
        <taxon>lamiids</taxon>
        <taxon>Solanales</taxon>
        <taxon>Solanaceae</taxon>
        <taxon>Solanoideae</taxon>
        <taxon>Solaneae</taxon>
        <taxon>Solanum</taxon>
    </lineage>
</organism>
<dbReference type="InterPro" id="IPR027124">
    <property type="entry name" value="Swc5/CFDP1/2"/>
</dbReference>
<dbReference type="Proteomes" id="UP000824120">
    <property type="component" value="Chromosome 1"/>
</dbReference>
<gene>
    <name evidence="1" type="ORF">H5410_002385</name>
</gene>
<evidence type="ECO:0000313" key="2">
    <source>
        <dbReference type="Proteomes" id="UP000824120"/>
    </source>
</evidence>
<name>A0A9J6B1Z2_SOLCO</name>
<dbReference type="EMBL" id="JACXVP010000001">
    <property type="protein sequence ID" value="KAG5630668.1"/>
    <property type="molecule type" value="Genomic_DNA"/>
</dbReference>
<dbReference type="PANTHER" id="PTHR23227:SF67">
    <property type="entry name" value="CRANIOFACIAL DEVELOPMENT PROTEIN 2-LIKE"/>
    <property type="match status" value="1"/>
</dbReference>
<reference evidence="1 2" key="1">
    <citation type="submission" date="2020-09" db="EMBL/GenBank/DDBJ databases">
        <title>De no assembly of potato wild relative species, Solanum commersonii.</title>
        <authorList>
            <person name="Cho K."/>
        </authorList>
    </citation>
    <scope>NUCLEOTIDE SEQUENCE [LARGE SCALE GENOMIC DNA]</scope>
    <source>
        <strain evidence="1">LZ3.2</strain>
        <tissue evidence="1">Leaf</tissue>
    </source>
</reference>
<dbReference type="SUPFAM" id="SSF56219">
    <property type="entry name" value="DNase I-like"/>
    <property type="match status" value="1"/>
</dbReference>